<dbReference type="PANTHER" id="PTHR12835">
    <property type="entry name" value="BIOTIN PROTEIN LIGASE"/>
    <property type="match status" value="1"/>
</dbReference>
<organism evidence="4 5">
    <name type="scientific">Acinetobacter sichuanensis</name>
    <dbReference type="NCBI Taxonomy" id="2136183"/>
    <lineage>
        <taxon>Bacteria</taxon>
        <taxon>Pseudomonadati</taxon>
        <taxon>Pseudomonadota</taxon>
        <taxon>Gammaproteobacteria</taxon>
        <taxon>Moraxellales</taxon>
        <taxon>Moraxellaceae</taxon>
        <taxon>Acinetobacter</taxon>
    </lineage>
</organism>
<reference evidence="3" key="4">
    <citation type="submission" date="2024-09" db="EMBL/GenBank/DDBJ databases">
        <authorList>
            <person name="Sun Q."/>
            <person name="Mori K."/>
        </authorList>
    </citation>
    <scope>NUCLEOTIDE SEQUENCE</scope>
    <source>
        <strain evidence="3">KCTC 62575</strain>
    </source>
</reference>
<protein>
    <submittedName>
        <fullName evidence="4">Biotin--[acetyl-CoA-carboxylase] ligase</fullName>
        <ecNumber evidence="4">6.3.4.15</ecNumber>
    </submittedName>
</protein>
<dbReference type="NCBIfam" id="TIGR00121">
    <property type="entry name" value="birA_ligase"/>
    <property type="match status" value="1"/>
</dbReference>
<dbReference type="Proteomes" id="UP001595455">
    <property type="component" value="Unassembled WGS sequence"/>
</dbReference>
<evidence type="ECO:0000313" key="4">
    <source>
        <dbReference type="EMBL" id="RFC83547.1"/>
    </source>
</evidence>
<dbReference type="GO" id="GO:0004077">
    <property type="term" value="F:biotin--[biotin carboxyl-carrier protein] ligase activity"/>
    <property type="evidence" value="ECO:0007669"/>
    <property type="project" value="UniProtKB-EC"/>
</dbReference>
<accession>A0A371YQ03</accession>
<dbReference type="Gene3D" id="3.30.930.10">
    <property type="entry name" value="Bira Bifunctional Protein, Domain 2"/>
    <property type="match status" value="1"/>
</dbReference>
<keyword evidence="6" id="KW-1185">Reference proteome</keyword>
<feature type="domain" description="BPL/LPL catalytic" evidence="2">
    <location>
        <begin position="46"/>
        <end position="141"/>
    </location>
</feature>
<evidence type="ECO:0000259" key="2">
    <source>
        <dbReference type="Pfam" id="PF03099"/>
    </source>
</evidence>
<dbReference type="Pfam" id="PF03099">
    <property type="entry name" value="BPL_LplA_LipB"/>
    <property type="match status" value="1"/>
</dbReference>
<dbReference type="Proteomes" id="UP000240957">
    <property type="component" value="Unassembled WGS sequence"/>
</dbReference>
<evidence type="ECO:0000313" key="6">
    <source>
        <dbReference type="Proteomes" id="UP001595455"/>
    </source>
</evidence>
<dbReference type="SUPFAM" id="SSF55681">
    <property type="entry name" value="Class II aaRS and biotin synthetases"/>
    <property type="match status" value="1"/>
</dbReference>
<evidence type="ECO:0000313" key="5">
    <source>
        <dbReference type="Proteomes" id="UP000240957"/>
    </source>
</evidence>
<gene>
    <name evidence="3" type="ORF">ACFODO_03950</name>
    <name evidence="4" type="ORF">C9E89_010365</name>
</gene>
<sequence>MDLETRHLRELLSKAQQLPEILLLKHSTTSTNDDVRDIALKGIKTVLVCSEIQTQGRGQRQREWVSPIGNIYLSTLLQTQTTIDGRLALEIALNILQMPSLRDLNHLQIKWPNDLYSSQGKWGGILVEPLSPNEAIVGVGINLLPLPAEQIDQQVTSVMQLGVQYPNRIQMISELYLAIQQAGQWFDHGCYNLAARFNHYAAFMDQKVHFEQIKGDIEGTFKGISDDGSVNLQTAQGLINVYQGRLRLANQGEL</sequence>
<comment type="caution">
    <text evidence="4">The sequence shown here is derived from an EMBL/GenBank/DDBJ whole genome shotgun (WGS) entry which is preliminary data.</text>
</comment>
<keyword evidence="1 4" id="KW-0436">Ligase</keyword>
<evidence type="ECO:0000313" key="3">
    <source>
        <dbReference type="EMBL" id="MFC2994435.1"/>
    </source>
</evidence>
<reference evidence="4 5" key="2">
    <citation type="submission" date="2018-08" db="EMBL/GenBank/DDBJ databases">
        <title>The draft genome of Acinetobacter sichuanensis strain WCHAc060041.</title>
        <authorList>
            <person name="Qin J."/>
            <person name="Feng Y."/>
            <person name="Zong Z."/>
        </authorList>
    </citation>
    <scope>NUCLEOTIDE SEQUENCE [LARGE SCALE GENOMIC DNA]</scope>
    <source>
        <strain evidence="4 5">WCHAc060041</strain>
    </source>
</reference>
<proteinExistence type="predicted"/>
<dbReference type="EMBL" id="PYIX02000015">
    <property type="protein sequence ID" value="RFC83547.1"/>
    <property type="molecule type" value="Genomic_DNA"/>
</dbReference>
<dbReference type="RefSeq" id="WP_107008191.1">
    <property type="nucleotide sequence ID" value="NZ_JBHRSF010000007.1"/>
</dbReference>
<dbReference type="PANTHER" id="PTHR12835:SF5">
    <property type="entry name" value="BIOTIN--PROTEIN LIGASE"/>
    <property type="match status" value="1"/>
</dbReference>
<dbReference type="InterPro" id="IPR004408">
    <property type="entry name" value="Biotin_CoA_COase_ligase"/>
</dbReference>
<dbReference type="GO" id="GO:0005737">
    <property type="term" value="C:cytoplasm"/>
    <property type="evidence" value="ECO:0007669"/>
    <property type="project" value="TreeGrafter"/>
</dbReference>
<dbReference type="EMBL" id="JBHRSF010000007">
    <property type="protein sequence ID" value="MFC2994435.1"/>
    <property type="molecule type" value="Genomic_DNA"/>
</dbReference>
<name>A0A371YQ03_9GAMM</name>
<dbReference type="InterPro" id="IPR004143">
    <property type="entry name" value="BPL_LPL_catalytic"/>
</dbReference>
<dbReference type="InterPro" id="IPR045864">
    <property type="entry name" value="aa-tRNA-synth_II/BPL/LPL"/>
</dbReference>
<evidence type="ECO:0000256" key="1">
    <source>
        <dbReference type="ARBA" id="ARBA00022598"/>
    </source>
</evidence>
<reference evidence="6" key="3">
    <citation type="journal article" date="2019" name="Int. J. Syst. Evol. Microbiol.">
        <title>The Global Catalogue of Microorganisms (GCM) 10K type strain sequencing project: providing services to taxonomists for standard genome sequencing and annotation.</title>
        <authorList>
            <consortium name="The Broad Institute Genomics Platform"/>
            <consortium name="The Broad Institute Genome Sequencing Center for Infectious Disease"/>
            <person name="Wu L."/>
            <person name="Ma J."/>
        </authorList>
    </citation>
    <scope>NUCLEOTIDE SEQUENCE [LARGE SCALE GENOMIC DNA]</scope>
    <source>
        <strain evidence="6">KCTC 62575</strain>
    </source>
</reference>
<dbReference type="OrthoDB" id="9807064at2"/>
<dbReference type="AlphaFoldDB" id="A0A371YQ03"/>
<reference evidence="3" key="1">
    <citation type="journal article" date="2014" name="Int. J. Syst. Evol. Microbiol.">
        <title>Complete genome of a new Firmicutes species belonging to the dominant human colonic microbiota ('Ruminococcus bicirculans') reveals two chromosomes and a selective capacity to utilize plant glucans.</title>
        <authorList>
            <consortium name="NISC Comparative Sequencing Program"/>
            <person name="Wegmann U."/>
            <person name="Louis P."/>
            <person name="Goesmann A."/>
            <person name="Henrissat B."/>
            <person name="Duncan S.H."/>
            <person name="Flint H.J."/>
        </authorList>
    </citation>
    <scope>NUCLEOTIDE SEQUENCE</scope>
    <source>
        <strain evidence="3">KCTC 62575</strain>
    </source>
</reference>
<dbReference type="EC" id="6.3.4.15" evidence="4"/>